<accession>A0A7H1JCI4</accession>
<dbReference type="OrthoDB" id="8607264at2"/>
<dbReference type="KEGG" id="mard:IBG28_19035"/>
<dbReference type="Pfam" id="PF06296">
    <property type="entry name" value="RelE"/>
    <property type="match status" value="1"/>
</dbReference>
<keyword evidence="2" id="KW-1185">Reference proteome</keyword>
<name>A0A7H1JCI4_9GAMM</name>
<evidence type="ECO:0000313" key="1">
    <source>
        <dbReference type="EMBL" id="QNT08200.1"/>
    </source>
</evidence>
<reference evidence="1 2" key="1">
    <citation type="submission" date="2020-09" db="EMBL/GenBank/DDBJ databases">
        <title>Complete genome sequence of an Arctic sea ice bacterium Marinomonas arctica BSI20414.</title>
        <authorList>
            <person name="Liao L."/>
            <person name="Chen B."/>
        </authorList>
    </citation>
    <scope>NUCLEOTIDE SEQUENCE [LARGE SCALE GENOMIC DNA]</scope>
    <source>
        <strain evidence="1 2">BSI20414</strain>
    </source>
</reference>
<dbReference type="EMBL" id="CP061081">
    <property type="protein sequence ID" value="QNT08200.1"/>
    <property type="molecule type" value="Genomic_DNA"/>
</dbReference>
<sequence>MYKTKEFCSLTKKDRLSDMDLIEVCDEIQRGLVDADLGGALYKKRVATQSKGKSGGYRTIIGAVIGEKYFFLYAFAKNKRANITKKEQMALRELAQVFISFSQSELESLIVSKELIKVEACQEGDRHE</sequence>
<dbReference type="InterPro" id="IPR009387">
    <property type="entry name" value="HigB-2"/>
</dbReference>
<evidence type="ECO:0000313" key="2">
    <source>
        <dbReference type="Proteomes" id="UP000516370"/>
    </source>
</evidence>
<proteinExistence type="predicted"/>
<protein>
    <submittedName>
        <fullName evidence="1">Type II toxin-antitoxin system RelE/ParE family toxin</fullName>
    </submittedName>
</protein>
<dbReference type="Proteomes" id="UP000516370">
    <property type="component" value="Chromosome"/>
</dbReference>
<dbReference type="PIRSF" id="PIRSF018634">
    <property type="entry name" value="UCP018634"/>
    <property type="match status" value="1"/>
</dbReference>
<gene>
    <name evidence="1" type="ORF">IBG28_19035</name>
</gene>
<organism evidence="1 2">
    <name type="scientific">Marinomonas arctica</name>
    <dbReference type="NCBI Taxonomy" id="383750"/>
    <lineage>
        <taxon>Bacteria</taxon>
        <taxon>Pseudomonadati</taxon>
        <taxon>Pseudomonadota</taxon>
        <taxon>Gammaproteobacteria</taxon>
        <taxon>Oceanospirillales</taxon>
        <taxon>Oceanospirillaceae</taxon>
        <taxon>Marinomonas</taxon>
    </lineage>
</organism>
<dbReference type="AlphaFoldDB" id="A0A7H1JCI4"/>